<feature type="transmembrane region" description="Helical" evidence="8">
    <location>
        <begin position="329"/>
        <end position="349"/>
    </location>
</feature>
<evidence type="ECO:0000256" key="1">
    <source>
        <dbReference type="ARBA" id="ARBA00004141"/>
    </source>
</evidence>
<feature type="transmembrane region" description="Helical" evidence="8">
    <location>
        <begin position="87"/>
        <end position="104"/>
    </location>
</feature>
<dbReference type="PANTHER" id="PTHR23501">
    <property type="entry name" value="MAJOR FACILITATOR SUPERFAMILY"/>
    <property type="match status" value="1"/>
</dbReference>
<name>W6Y903_COCC2</name>
<reference evidence="9 10" key="1">
    <citation type="journal article" date="2013" name="PLoS Genet.">
        <title>Comparative genome structure, secondary metabolite, and effector coding capacity across Cochliobolus pathogens.</title>
        <authorList>
            <person name="Condon B.J."/>
            <person name="Leng Y."/>
            <person name="Wu D."/>
            <person name="Bushley K.E."/>
            <person name="Ohm R.A."/>
            <person name="Otillar R."/>
            <person name="Martin J."/>
            <person name="Schackwitz W."/>
            <person name="Grimwood J."/>
            <person name="MohdZainudin N."/>
            <person name="Xue C."/>
            <person name="Wang R."/>
            <person name="Manning V.A."/>
            <person name="Dhillon B."/>
            <person name="Tu Z.J."/>
            <person name="Steffenson B.J."/>
            <person name="Salamov A."/>
            <person name="Sun H."/>
            <person name="Lowry S."/>
            <person name="LaButti K."/>
            <person name="Han J."/>
            <person name="Copeland A."/>
            <person name="Lindquist E."/>
            <person name="Barry K."/>
            <person name="Schmutz J."/>
            <person name="Baker S.E."/>
            <person name="Ciuffetti L.M."/>
            <person name="Grigoriev I.V."/>
            <person name="Zhong S."/>
            <person name="Turgeon B.G."/>
        </authorList>
    </citation>
    <scope>NUCLEOTIDE SEQUENCE [LARGE SCALE GENOMIC DNA]</scope>
    <source>
        <strain evidence="9 10">26-R-13</strain>
    </source>
</reference>
<comment type="subcellular location">
    <subcellularLocation>
        <location evidence="1">Membrane</location>
        <topology evidence="1">Multi-pass membrane protein</topology>
    </subcellularLocation>
</comment>
<feature type="transmembrane region" description="Helical" evidence="8">
    <location>
        <begin position="184"/>
        <end position="201"/>
    </location>
</feature>
<keyword evidence="5 8" id="KW-1133">Transmembrane helix</keyword>
<dbReference type="SUPFAM" id="SSF103473">
    <property type="entry name" value="MFS general substrate transporter"/>
    <property type="match status" value="1"/>
</dbReference>
<keyword evidence="4 8" id="KW-0812">Transmembrane</keyword>
<gene>
    <name evidence="9" type="ORF">COCCADRAFT_4249</name>
</gene>
<dbReference type="Gene3D" id="1.20.1250.20">
    <property type="entry name" value="MFS general substrate transporter like domains"/>
    <property type="match status" value="2"/>
</dbReference>
<protein>
    <recommendedName>
        <fullName evidence="11">Major facilitator superfamily (MFS) profile domain-containing protein</fullName>
    </recommendedName>
</protein>
<evidence type="ECO:0000313" key="10">
    <source>
        <dbReference type="Proteomes" id="UP000053841"/>
    </source>
</evidence>
<evidence type="ECO:0000256" key="3">
    <source>
        <dbReference type="ARBA" id="ARBA00022448"/>
    </source>
</evidence>
<feature type="transmembrane region" description="Helical" evidence="8">
    <location>
        <begin position="411"/>
        <end position="430"/>
    </location>
</feature>
<dbReference type="PANTHER" id="PTHR23501:SF3">
    <property type="entry name" value="MAJOR FACILITATOR SUPERFAMILY (MFS) PROFILE DOMAIN-CONTAINING PROTEIN"/>
    <property type="match status" value="1"/>
</dbReference>
<dbReference type="OrthoDB" id="4078873at2759"/>
<dbReference type="EMBL" id="KI964592">
    <property type="protein sequence ID" value="EUC34418.1"/>
    <property type="molecule type" value="Genomic_DNA"/>
</dbReference>
<dbReference type="FunFam" id="1.20.1250.20:FF:000284">
    <property type="entry name" value="Siderophore iron transporter mirB"/>
    <property type="match status" value="1"/>
</dbReference>
<keyword evidence="3" id="KW-0813">Transport</keyword>
<dbReference type="GO" id="GO:0005886">
    <property type="term" value="C:plasma membrane"/>
    <property type="evidence" value="ECO:0007669"/>
    <property type="project" value="TreeGrafter"/>
</dbReference>
<feature type="transmembrane region" description="Helical" evidence="8">
    <location>
        <begin position="124"/>
        <end position="143"/>
    </location>
</feature>
<dbReference type="AlphaFoldDB" id="W6Y903"/>
<dbReference type="RefSeq" id="XP_007711289.1">
    <property type="nucleotide sequence ID" value="XM_007713099.1"/>
</dbReference>
<feature type="transmembrane region" description="Helical" evidence="8">
    <location>
        <begin position="370"/>
        <end position="391"/>
    </location>
</feature>
<keyword evidence="6 8" id="KW-0472">Membrane</keyword>
<dbReference type="InterPro" id="IPR011701">
    <property type="entry name" value="MFS"/>
</dbReference>
<dbReference type="InterPro" id="IPR036259">
    <property type="entry name" value="MFS_trans_sf"/>
</dbReference>
<feature type="transmembrane region" description="Helical" evidence="8">
    <location>
        <begin position="213"/>
        <end position="231"/>
    </location>
</feature>
<feature type="transmembrane region" description="Helical" evidence="8">
    <location>
        <begin position="462"/>
        <end position="482"/>
    </location>
</feature>
<dbReference type="eggNOG" id="KOG0254">
    <property type="taxonomic scope" value="Eukaryota"/>
</dbReference>
<evidence type="ECO:0000256" key="2">
    <source>
        <dbReference type="ARBA" id="ARBA00008335"/>
    </source>
</evidence>
<dbReference type="HOGENOM" id="CLU_012970_1_0_1"/>
<proteinExistence type="inferred from homology"/>
<feature type="transmembrane region" description="Helical" evidence="8">
    <location>
        <begin position="155"/>
        <end position="172"/>
    </location>
</feature>
<evidence type="ECO:0000313" key="9">
    <source>
        <dbReference type="EMBL" id="EUC34418.1"/>
    </source>
</evidence>
<comment type="similarity">
    <text evidence="2">Belongs to the major facilitator superfamily.</text>
</comment>
<evidence type="ECO:0000256" key="6">
    <source>
        <dbReference type="ARBA" id="ARBA00023136"/>
    </source>
</evidence>
<feature type="transmembrane region" description="Helical" evidence="8">
    <location>
        <begin position="437"/>
        <end position="456"/>
    </location>
</feature>
<dbReference type="KEGG" id="bze:COCCADRAFT_4249"/>
<keyword evidence="10" id="KW-1185">Reference proteome</keyword>
<evidence type="ECO:0000256" key="8">
    <source>
        <dbReference type="SAM" id="Phobius"/>
    </source>
</evidence>
<evidence type="ECO:0000256" key="4">
    <source>
        <dbReference type="ARBA" id="ARBA00022692"/>
    </source>
</evidence>
<dbReference type="GeneID" id="19149702"/>
<feature type="transmembrane region" description="Helical" evidence="8">
    <location>
        <begin position="243"/>
        <end position="267"/>
    </location>
</feature>
<dbReference type="Proteomes" id="UP000053841">
    <property type="component" value="Unassembled WGS sequence"/>
</dbReference>
<feature type="region of interest" description="Disordered" evidence="7">
    <location>
        <begin position="1"/>
        <end position="50"/>
    </location>
</feature>
<sequence>MNLEFKSPPSGKEEYSVQAGDHGLNSAPASPKPIKKSNTPHIDEKPGAPRSIEITDADHESAKIDTSAPKGVQNIQALTCSWSKKDLIVAYIMVWLIEFILTWTSGTVGTLTPYITSSFREHSLTALTGVIASIVGGLWKLPYAKIMNVWGRPPALCLGVAFTTVGLIMMAACNNVQTYCAAQVFFTVGYRSVDFSLIVFVSDTSKLKNRGLFLGYLGLPWLITTFLYGFAVDRIVSPGGIGLRWGFGILSILVPIVCLPLIGLLYVNQAKAQKQGLIEPRPDHGTFIQKLIHYGKEFDLIGLLILATGMALFLLSFNIYSYQADRWKSPMIICFIVFGALLIIVFGLWEKYFAPIPFIPWHLLKNRTVIFTYTMAATLYIASSCWSPYFYSCLIFLYNQTIVHATYVSNVYATGACFISFVYGVCLRYYGRVKVYSFFWGVPLTVLGTGLMINFLHSDNNIGYIVMCYLFLSLGAGVLVTSEQTTLMAVSKQEDFPALLACESLVISTGNAIGSTIAGAIWTGVFPKRLLANLPVNALPDFAKIYGSLQIQAMYPVGSPTRDAINLSYAQTQRYLLITATCINSLSLVSVAFWEDIDLKNQKQRTFDLL</sequence>
<accession>W6Y903</accession>
<organism evidence="9 10">
    <name type="scientific">Cochliobolus carbonum (strain 26-R-13)</name>
    <name type="common">Maize leaf spot fungus</name>
    <name type="synonym">Bipolaris zeicola</name>
    <dbReference type="NCBI Taxonomy" id="930089"/>
    <lineage>
        <taxon>Eukaryota</taxon>
        <taxon>Fungi</taxon>
        <taxon>Dikarya</taxon>
        <taxon>Ascomycota</taxon>
        <taxon>Pezizomycotina</taxon>
        <taxon>Dothideomycetes</taxon>
        <taxon>Pleosporomycetidae</taxon>
        <taxon>Pleosporales</taxon>
        <taxon>Pleosporineae</taxon>
        <taxon>Pleosporaceae</taxon>
        <taxon>Bipolaris</taxon>
    </lineage>
</organism>
<evidence type="ECO:0008006" key="11">
    <source>
        <dbReference type="Google" id="ProtNLM"/>
    </source>
</evidence>
<dbReference type="GO" id="GO:0022857">
    <property type="term" value="F:transmembrane transporter activity"/>
    <property type="evidence" value="ECO:0007669"/>
    <property type="project" value="InterPro"/>
</dbReference>
<evidence type="ECO:0000256" key="7">
    <source>
        <dbReference type="SAM" id="MobiDB-lite"/>
    </source>
</evidence>
<dbReference type="Pfam" id="PF07690">
    <property type="entry name" value="MFS_1"/>
    <property type="match status" value="1"/>
</dbReference>
<evidence type="ECO:0000256" key="5">
    <source>
        <dbReference type="ARBA" id="ARBA00022989"/>
    </source>
</evidence>
<feature type="transmembrane region" description="Helical" evidence="8">
    <location>
        <begin position="300"/>
        <end position="323"/>
    </location>
</feature>
<feature type="transmembrane region" description="Helical" evidence="8">
    <location>
        <begin position="575"/>
        <end position="594"/>
    </location>
</feature>